<dbReference type="Pfam" id="PF04048">
    <property type="entry name" value="Sec8_N"/>
    <property type="match status" value="1"/>
</dbReference>
<dbReference type="Proteomes" id="UP000001064">
    <property type="component" value="Unassembled WGS sequence"/>
</dbReference>
<evidence type="ECO:0000313" key="8">
    <source>
        <dbReference type="EMBL" id="EGC33575.1"/>
    </source>
</evidence>
<dbReference type="GeneID" id="10504246"/>
<dbReference type="GO" id="GO:0006893">
    <property type="term" value="P:Golgi to plasma membrane transport"/>
    <property type="evidence" value="ECO:0000318"/>
    <property type="project" value="GO_Central"/>
</dbReference>
<feature type="compositionally biased region" description="Low complexity" evidence="5">
    <location>
        <begin position="904"/>
        <end position="925"/>
    </location>
</feature>
<keyword evidence="3 4" id="KW-0653">Protein transport</keyword>
<organism evidence="8 9">
    <name type="scientific">Dictyostelium purpureum</name>
    <name type="common">Slime mold</name>
    <dbReference type="NCBI Taxonomy" id="5786"/>
    <lineage>
        <taxon>Eukaryota</taxon>
        <taxon>Amoebozoa</taxon>
        <taxon>Evosea</taxon>
        <taxon>Eumycetozoa</taxon>
        <taxon>Dictyostelia</taxon>
        <taxon>Dictyosteliales</taxon>
        <taxon>Dictyosteliaceae</taxon>
        <taxon>Dictyostelium</taxon>
    </lineage>
</organism>
<feature type="compositionally biased region" description="Polar residues" evidence="5">
    <location>
        <begin position="234"/>
        <end position="259"/>
    </location>
</feature>
<dbReference type="KEGG" id="dpp:DICPUDRAFT_36520"/>
<feature type="region of interest" description="Disordered" evidence="5">
    <location>
        <begin position="234"/>
        <end position="260"/>
    </location>
</feature>
<dbReference type="GO" id="GO:0015031">
    <property type="term" value="P:protein transport"/>
    <property type="evidence" value="ECO:0007669"/>
    <property type="project" value="UniProtKB-KW"/>
</dbReference>
<dbReference type="RefSeq" id="XP_003289890.1">
    <property type="nucleotide sequence ID" value="XM_003289842.1"/>
</dbReference>
<dbReference type="GO" id="GO:0006887">
    <property type="term" value="P:exocytosis"/>
    <property type="evidence" value="ECO:0000318"/>
    <property type="project" value="GO_Central"/>
</dbReference>
<feature type="domain" description="Exocyst complex component Sec8 middle helical bundle" evidence="7">
    <location>
        <begin position="306"/>
        <end position="591"/>
    </location>
</feature>
<evidence type="ECO:0000256" key="5">
    <source>
        <dbReference type="SAM" id="MobiDB-lite"/>
    </source>
</evidence>
<protein>
    <recommendedName>
        <fullName evidence="4">Exocyst complex component Sec8</fullName>
    </recommendedName>
</protein>
<dbReference type="GO" id="GO:0006612">
    <property type="term" value="P:protein targeting to membrane"/>
    <property type="evidence" value="ECO:0007669"/>
    <property type="project" value="UniProtKB-UniRule"/>
</dbReference>
<dbReference type="GO" id="GO:0000145">
    <property type="term" value="C:exocyst"/>
    <property type="evidence" value="ECO:0000318"/>
    <property type="project" value="GO_Central"/>
</dbReference>
<comment type="function">
    <text evidence="4">Component of the exocyst complex involved in the docking of exocytic vesicles with fusion sites on the plasma membrane.</text>
</comment>
<proteinExistence type="inferred from homology"/>
<sequence length="1151" mass="132178">MEEETKKLDESKITKVLTGIPEQYHKTTFEARRTALDYMRSSNRRELLNQIENWLDEVNVETDNIVDVYFQGFNKSIHNYSRILEFMGSSHSNAIHMSKEVEEINKLIHFNNTGIDKLWRRNLEYYYMVEILEKMEELKKVPELLDSYIHGNHYVHAANILVNSLDALNERDLINVNALTDLRQMLTERKESFKDMLVEKLNDHIYLKTPQSLKAFENDEDTLQSNFKKLLLSNKQNNDTSLSNKPSITTPTKPTNHLNPKNAEKAEKEAALQYNLERLNHLNQPQVLKLEEISKSSNSKEDLNINPETDGKLFMTLLVEALNVLDYLQPAVGLILGRISIELKSIISTSSSNVTNVYHSEGRVIPKMPGESTSSSPSHSIISTSPNNKNNGGMSSPMNGSSNSISYSNSNSDESYLAIFGFLTDTLNRNDVLASQYFNIPLVDLLKMIFTKVNMVFKNHLQLSKIFNEAIRKSELKIISNKFNESDDEDENKKNKEHNDNELLSDGEEMTPKQNQSTPSKHSKQSESINLLEIYDASLVWEIIQKEVREMLRIHLQDTSSLLLSINTNTNINNDNNAKTTQRLFSFTNSIVTDNWNGSTSPMISPISENGQSAAVGITIFKASQYNVTPVYPMIVKFTDHLDKILKERNKKQITITNTSNNPFAGSKKGLLRLYIDDFVHRNFLQHIKNDYRERITASIEGTEAFKTIVKHKFEFKLKETKPILKGTAQIFQFIIELFSDIAAMSHYVMEFGAIIQTSLLTYYEKCLNKFEQEIEPTLTGQLMKTDLFKYLITSLAVSSKKTEVAKFQDSREEEYEFKIESELFQNPEKPVRSNQLILSYEKLQLFANISYSLNWLAEKLSQLLIVQDAQQEKQQILQQQQQQQQQQQNQTDIYGSYSDKQKNSNNSNNLLKTPKSKGSGSSSSSSSNAFATGSSFGFNSYHQLTSEAIDALKTMEDSIKDIIDRFKELSRRCLIALRIEYRIHCFYFLEGFKRTQYVCEEERTDPDSFIVELNRDLMKNEESMSGSLPSDKCNFLFSGIAKLIGKLLIARLSHIRSINGNGIAKLCKNVFTLQQNLSNIIVKREIFFDRVRQFYQALSVEEDLLNYLLEKLNQPFFSLEEGKIIIDFLTNTKIISPNSLLTIEHKFKNM</sequence>
<name>F0ZR51_DICPU</name>
<feature type="compositionally biased region" description="Basic and acidic residues" evidence="5">
    <location>
        <begin position="491"/>
        <end position="501"/>
    </location>
</feature>
<dbReference type="PANTHER" id="PTHR14146:SF0">
    <property type="entry name" value="EXOCYST COMPLEX COMPONENT 4"/>
    <property type="match status" value="1"/>
</dbReference>
<dbReference type="PANTHER" id="PTHR14146">
    <property type="entry name" value="EXOCYST COMPLEX COMPONENT 4"/>
    <property type="match status" value="1"/>
</dbReference>
<evidence type="ECO:0000256" key="4">
    <source>
        <dbReference type="RuleBase" id="RU367079"/>
    </source>
</evidence>
<dbReference type="OMA" id="HMEVRCR"/>
<gene>
    <name evidence="8" type="ORF">DICPUDRAFT_36520</name>
</gene>
<keyword evidence="1 4" id="KW-0813">Transport</keyword>
<keyword evidence="9" id="KW-1185">Reference proteome</keyword>
<dbReference type="FunCoup" id="F0ZR51">
    <property type="interactions" value="522"/>
</dbReference>
<dbReference type="EMBL" id="GL871135">
    <property type="protein sequence ID" value="EGC33575.1"/>
    <property type="molecule type" value="Genomic_DNA"/>
</dbReference>
<feature type="domain" description="Exocyst complex component Sec8 N-terminal" evidence="6">
    <location>
        <begin position="50"/>
        <end position="147"/>
    </location>
</feature>
<evidence type="ECO:0000256" key="2">
    <source>
        <dbReference type="ARBA" id="ARBA00022483"/>
    </source>
</evidence>
<dbReference type="InterPro" id="IPR039682">
    <property type="entry name" value="Sec8/EXOC4"/>
</dbReference>
<dbReference type="STRING" id="5786.F0ZR51"/>
<dbReference type="GO" id="GO:0070177">
    <property type="term" value="P:contractile vacuole discharge"/>
    <property type="evidence" value="ECO:0007669"/>
    <property type="project" value="EnsemblProtists"/>
</dbReference>
<dbReference type="Pfam" id="PF20652">
    <property type="entry name" value="Sec8_C"/>
    <property type="match status" value="1"/>
</dbReference>
<keyword evidence="2 4" id="KW-0268">Exocytosis</keyword>
<evidence type="ECO:0000259" key="7">
    <source>
        <dbReference type="Pfam" id="PF20652"/>
    </source>
</evidence>
<dbReference type="InterPro" id="IPR007191">
    <property type="entry name" value="Sec8_exocyst_N"/>
</dbReference>
<evidence type="ECO:0000259" key="6">
    <source>
        <dbReference type="Pfam" id="PF04048"/>
    </source>
</evidence>
<comment type="similarity">
    <text evidence="4">Belongs to the SEC8 family.</text>
</comment>
<feature type="compositionally biased region" description="Low complexity" evidence="5">
    <location>
        <begin position="372"/>
        <end position="407"/>
    </location>
</feature>
<dbReference type="InterPro" id="IPR048630">
    <property type="entry name" value="Sec8_M"/>
</dbReference>
<dbReference type="GO" id="GO:0090522">
    <property type="term" value="P:vesicle tethering involved in exocytosis"/>
    <property type="evidence" value="ECO:0007669"/>
    <property type="project" value="UniProtKB-UniRule"/>
</dbReference>
<feature type="region of interest" description="Disordered" evidence="5">
    <location>
        <begin position="888"/>
        <end position="925"/>
    </location>
</feature>
<evidence type="ECO:0000313" key="9">
    <source>
        <dbReference type="Proteomes" id="UP000001064"/>
    </source>
</evidence>
<feature type="region of interest" description="Disordered" evidence="5">
    <location>
        <begin position="365"/>
        <end position="407"/>
    </location>
</feature>
<dbReference type="InParanoid" id="F0ZR51"/>
<dbReference type="VEuPathDB" id="AmoebaDB:DICPUDRAFT_36520"/>
<dbReference type="OrthoDB" id="272977at2759"/>
<dbReference type="AlphaFoldDB" id="F0ZR51"/>
<accession>F0ZR51</accession>
<dbReference type="GO" id="GO:0006904">
    <property type="term" value="P:vesicle docking involved in exocytosis"/>
    <property type="evidence" value="ECO:0007669"/>
    <property type="project" value="InterPro"/>
</dbReference>
<feature type="region of interest" description="Disordered" evidence="5">
    <location>
        <begin position="485"/>
        <end position="525"/>
    </location>
</feature>
<dbReference type="eggNOG" id="KOG3691">
    <property type="taxonomic scope" value="Eukaryota"/>
</dbReference>
<evidence type="ECO:0000256" key="3">
    <source>
        <dbReference type="ARBA" id="ARBA00022927"/>
    </source>
</evidence>
<evidence type="ECO:0000256" key="1">
    <source>
        <dbReference type="ARBA" id="ARBA00022448"/>
    </source>
</evidence>
<reference evidence="9" key="1">
    <citation type="journal article" date="2011" name="Genome Biol.">
        <title>Comparative genomics of the social amoebae Dictyostelium discoideum and Dictyostelium purpureum.</title>
        <authorList>
            <consortium name="US DOE Joint Genome Institute (JGI-PGF)"/>
            <person name="Sucgang R."/>
            <person name="Kuo A."/>
            <person name="Tian X."/>
            <person name="Salerno W."/>
            <person name="Parikh A."/>
            <person name="Feasley C.L."/>
            <person name="Dalin E."/>
            <person name="Tu H."/>
            <person name="Huang E."/>
            <person name="Barry K."/>
            <person name="Lindquist E."/>
            <person name="Shapiro H."/>
            <person name="Bruce D."/>
            <person name="Schmutz J."/>
            <person name="Salamov A."/>
            <person name="Fey P."/>
            <person name="Gaudet P."/>
            <person name="Anjard C."/>
            <person name="Babu M.M."/>
            <person name="Basu S."/>
            <person name="Bushmanova Y."/>
            <person name="van der Wel H."/>
            <person name="Katoh-Kurasawa M."/>
            <person name="Dinh C."/>
            <person name="Coutinho P.M."/>
            <person name="Saito T."/>
            <person name="Elias M."/>
            <person name="Schaap P."/>
            <person name="Kay R.R."/>
            <person name="Henrissat B."/>
            <person name="Eichinger L."/>
            <person name="Rivero F."/>
            <person name="Putnam N.H."/>
            <person name="West C.M."/>
            <person name="Loomis W.F."/>
            <person name="Chisholm R.L."/>
            <person name="Shaulsky G."/>
            <person name="Strassmann J.E."/>
            <person name="Queller D.C."/>
            <person name="Kuspa A."/>
            <person name="Grigoriev I.V."/>
        </authorList>
    </citation>
    <scope>NUCLEOTIDE SEQUENCE [LARGE SCALE GENOMIC DNA]</scope>
    <source>
        <strain evidence="9">QSDP1</strain>
    </source>
</reference>